<comment type="similarity">
    <text evidence="1">Belongs to the ATP-dependent AMP-binding enzyme family.</text>
</comment>
<keyword evidence="6" id="KW-1185">Reference proteome</keyword>
<comment type="caution">
    <text evidence="5">The sequence shown here is derived from an EMBL/GenBank/DDBJ whole genome shotgun (WGS) entry which is preliminary data.</text>
</comment>
<dbReference type="InterPro" id="IPR045851">
    <property type="entry name" value="AMP-bd_C_sf"/>
</dbReference>
<gene>
    <name evidence="5" type="ORF">AF332_25970</name>
</gene>
<evidence type="ECO:0000313" key="6">
    <source>
        <dbReference type="Proteomes" id="UP000037109"/>
    </source>
</evidence>
<evidence type="ECO:0000256" key="2">
    <source>
        <dbReference type="ARBA" id="ARBA00022598"/>
    </source>
</evidence>
<evidence type="ECO:0000256" key="1">
    <source>
        <dbReference type="ARBA" id="ARBA00006432"/>
    </source>
</evidence>
<dbReference type="SUPFAM" id="SSF56801">
    <property type="entry name" value="Acetyl-CoA synthetase-like"/>
    <property type="match status" value="1"/>
</dbReference>
<protein>
    <recommendedName>
        <fullName evidence="7">O-succinylbenzoate--CoA ligase</fullName>
    </recommendedName>
</protein>
<dbReference type="InterPro" id="IPR042099">
    <property type="entry name" value="ANL_N_sf"/>
</dbReference>
<organism evidence="5 6">
    <name type="scientific">Sporosarcina globispora</name>
    <name type="common">Bacillus globisporus</name>
    <dbReference type="NCBI Taxonomy" id="1459"/>
    <lineage>
        <taxon>Bacteria</taxon>
        <taxon>Bacillati</taxon>
        <taxon>Bacillota</taxon>
        <taxon>Bacilli</taxon>
        <taxon>Bacillales</taxon>
        <taxon>Caryophanaceae</taxon>
        <taxon>Sporosarcina</taxon>
    </lineage>
</organism>
<dbReference type="PATRIC" id="fig|1459.3.peg.5706"/>
<dbReference type="EMBL" id="LGUF01000007">
    <property type="protein sequence ID" value="KON89930.1"/>
    <property type="molecule type" value="Genomic_DNA"/>
</dbReference>
<evidence type="ECO:0008006" key="7">
    <source>
        <dbReference type="Google" id="ProtNLM"/>
    </source>
</evidence>
<feature type="domain" description="AMP-binding enzyme C-terminal" evidence="4">
    <location>
        <begin position="412"/>
        <end position="485"/>
    </location>
</feature>
<dbReference type="GO" id="GO:0016878">
    <property type="term" value="F:acid-thiol ligase activity"/>
    <property type="evidence" value="ECO:0007669"/>
    <property type="project" value="UniProtKB-ARBA"/>
</dbReference>
<evidence type="ECO:0000313" key="5">
    <source>
        <dbReference type="EMBL" id="KON89930.1"/>
    </source>
</evidence>
<dbReference type="STRING" id="1459.AF332_25970"/>
<proteinExistence type="inferred from homology"/>
<dbReference type="Pfam" id="PF00501">
    <property type="entry name" value="AMP-binding"/>
    <property type="match status" value="1"/>
</dbReference>
<dbReference type="FunFam" id="3.30.300.30:FF:000008">
    <property type="entry name" value="2,3-dihydroxybenzoate-AMP ligase"/>
    <property type="match status" value="1"/>
</dbReference>
<dbReference type="PANTHER" id="PTHR43767:SF1">
    <property type="entry name" value="NONRIBOSOMAL PEPTIDE SYNTHASE PES1 (EUROFUNG)-RELATED"/>
    <property type="match status" value="1"/>
</dbReference>
<evidence type="ECO:0000259" key="4">
    <source>
        <dbReference type="Pfam" id="PF13193"/>
    </source>
</evidence>
<dbReference type="Gene3D" id="3.30.300.30">
    <property type="match status" value="1"/>
</dbReference>
<sequence>MGATIHGVLERNARKFPEKDAFITASNRLTYEDMNKTCNRLARFLQDGGVRRGDRIAVMSLNNEHFFYAFFACMKIGAIPMPMNIRLTPKELGAIFQNANAAGVLHETELAETVTALKENCSLNHYFSIQESVEASANFSGGNLNVPIDSRDVCEILFTSGTTGTPKGVVFNHERILAIAAAVSVNFSLSHKDSMLTLMPLSHSAPLNTFFMSGFYCGASHVIGDFTPKGFLNWIQQEKTTFSFAAPVAYLLAAKDPDLASYDLSSMSVFAYGGGPLALASYHHVKKAFQNENFYQVYGLTEAGPNGILLYPEEHLEKAGSIGKNPTVNMEIRVVRPDGSDTAPNEYGEILLTGDSLMLGYDNNPDETNAAIQDGWLYTGDIAYRDEDGYFYIVDRKKDVIISGGVNIYPREVEEVLAKHDAVLESCVVGVPHEEWGETVKAVVVLKGAVSEEKLRAFAAEQLAEFKCPRIYSFVDELPRNASGKILKQQVKLVHA</sequence>
<dbReference type="Gene3D" id="3.40.50.12780">
    <property type="entry name" value="N-terminal domain of ligase-like"/>
    <property type="match status" value="1"/>
</dbReference>
<feature type="domain" description="AMP-dependent synthetase/ligase" evidence="3">
    <location>
        <begin position="9"/>
        <end position="361"/>
    </location>
</feature>
<evidence type="ECO:0000259" key="3">
    <source>
        <dbReference type="Pfam" id="PF00501"/>
    </source>
</evidence>
<reference evidence="6" key="1">
    <citation type="submission" date="2015-07" db="EMBL/GenBank/DDBJ databases">
        <title>Fjat-10036 dsm4.</title>
        <authorList>
            <person name="Liu B."/>
            <person name="Wang J."/>
            <person name="Zhu Y."/>
            <person name="Liu G."/>
            <person name="Chen Q."/>
            <person name="Chen Z."/>
            <person name="Lan J."/>
            <person name="Che J."/>
            <person name="Ge C."/>
            <person name="Shi H."/>
            <person name="Pan Z."/>
            <person name="Liu X."/>
        </authorList>
    </citation>
    <scope>NUCLEOTIDE SEQUENCE [LARGE SCALE GENOMIC DNA]</scope>
    <source>
        <strain evidence="6">DSM 4</strain>
    </source>
</reference>
<dbReference type="OrthoDB" id="9765680at2"/>
<dbReference type="InterPro" id="IPR000873">
    <property type="entry name" value="AMP-dep_synth/lig_dom"/>
</dbReference>
<dbReference type="InterPro" id="IPR020845">
    <property type="entry name" value="AMP-binding_CS"/>
</dbReference>
<accession>A0A0M0GJ27</accession>
<dbReference type="RefSeq" id="WP_053437295.1">
    <property type="nucleotide sequence ID" value="NZ_LGUF01000007.1"/>
</dbReference>
<dbReference type="InterPro" id="IPR050237">
    <property type="entry name" value="ATP-dep_AMP-bd_enzyme"/>
</dbReference>
<name>A0A0M0GJ27_SPOGL</name>
<dbReference type="Proteomes" id="UP000037109">
    <property type="component" value="Unassembled WGS sequence"/>
</dbReference>
<dbReference type="Pfam" id="PF13193">
    <property type="entry name" value="AMP-binding_C"/>
    <property type="match status" value="1"/>
</dbReference>
<dbReference type="AlphaFoldDB" id="A0A0M0GJ27"/>
<dbReference type="PROSITE" id="PS00455">
    <property type="entry name" value="AMP_BINDING"/>
    <property type="match status" value="1"/>
</dbReference>
<dbReference type="InterPro" id="IPR025110">
    <property type="entry name" value="AMP-bd_C"/>
</dbReference>
<dbReference type="PANTHER" id="PTHR43767">
    <property type="entry name" value="LONG-CHAIN-FATTY-ACID--COA LIGASE"/>
    <property type="match status" value="1"/>
</dbReference>
<keyword evidence="2" id="KW-0436">Ligase</keyword>